<protein>
    <submittedName>
        <fullName evidence="1">RloB family protein</fullName>
    </submittedName>
</protein>
<evidence type="ECO:0000313" key="1">
    <source>
        <dbReference type="EMBL" id="MDH6059934.1"/>
    </source>
</evidence>
<keyword evidence="2" id="KW-1185">Reference proteome</keyword>
<dbReference type="AlphaFoldDB" id="A0AA43GQT1"/>
<gene>
    <name evidence="1" type="ORF">NWP17_05700</name>
</gene>
<proteinExistence type="predicted"/>
<dbReference type="Proteomes" id="UP001159387">
    <property type="component" value="Unassembled WGS sequence"/>
</dbReference>
<dbReference type="InterPro" id="IPR025591">
    <property type="entry name" value="RloB"/>
</dbReference>
<accession>A0AA43GQT1</accession>
<evidence type="ECO:0000313" key="2">
    <source>
        <dbReference type="Proteomes" id="UP001159387"/>
    </source>
</evidence>
<sequence>MGRERNTDYQGRSSYIASKCGKDGKWRLYIIAAEGDKTEYKYFKALKTQYEQHFNLGNVHVEFIDRKEEEAGNSSPRYVYKTLLKFSEELKKQWDLTEYDELWMIIDTDEYDNRRTDISEIEQICRENPMYKLGISNPCFEIWLILHFFDLETGLQDAIPGNTEDITLKDYIQNQSIKQRAKYCKKLWNMIHQRQKQPSYVQLIEYIPQAIPRAKILGECNPNDPHYPQSKIATEVYKLLEKLTQLSMNVQI</sequence>
<organism evidence="1 2">
    <name type="scientific">Chrysosporum bergii ANA360D</name>
    <dbReference type="NCBI Taxonomy" id="617107"/>
    <lineage>
        <taxon>Bacteria</taxon>
        <taxon>Bacillati</taxon>
        <taxon>Cyanobacteriota</taxon>
        <taxon>Cyanophyceae</taxon>
        <taxon>Nostocales</taxon>
        <taxon>Nodulariaceae</taxon>
        <taxon>Chrysosporum</taxon>
    </lineage>
</organism>
<comment type="caution">
    <text evidence="1">The sequence shown here is derived from an EMBL/GenBank/DDBJ whole genome shotgun (WGS) entry which is preliminary data.</text>
</comment>
<name>A0AA43GQT1_9CYAN</name>
<reference evidence="1 2" key="1">
    <citation type="journal article" date="2023" name="J. Phycol.">
        <title>Chrysosporum ovalisporum is synonymous with the true-branching cyanobacterium Umezakia natans (Nostocales/Aphanizomenonaceae).</title>
        <authorList>
            <person name="McGregor G.B."/>
            <person name="Sendall B.C."/>
            <person name="Niiyama Y."/>
            <person name="Tuji A."/>
            <person name="Willis A."/>
        </authorList>
    </citation>
    <scope>NUCLEOTIDE SEQUENCE [LARGE SCALE GENOMIC DNA]</scope>
    <source>
        <strain evidence="1 2">ANA360D</strain>
    </source>
</reference>
<dbReference type="RefSeq" id="WP_280653944.1">
    <property type="nucleotide sequence ID" value="NZ_JANQDH010000038.1"/>
</dbReference>
<dbReference type="Pfam" id="PF13707">
    <property type="entry name" value="RloB"/>
    <property type="match status" value="1"/>
</dbReference>
<dbReference type="EMBL" id="JANQDH010000038">
    <property type="protein sequence ID" value="MDH6059934.1"/>
    <property type="molecule type" value="Genomic_DNA"/>
</dbReference>